<feature type="domain" description="N-acetyltransferase" evidence="1">
    <location>
        <begin position="25"/>
        <end position="193"/>
    </location>
</feature>
<accession>A0A7X5ZR61</accession>
<keyword evidence="2" id="KW-0808">Transferase</keyword>
<organism evidence="2 3">
    <name type="scientific">Saccharomonospora amisosensis</name>
    <dbReference type="NCBI Taxonomy" id="1128677"/>
    <lineage>
        <taxon>Bacteria</taxon>
        <taxon>Bacillati</taxon>
        <taxon>Actinomycetota</taxon>
        <taxon>Actinomycetes</taxon>
        <taxon>Pseudonocardiales</taxon>
        <taxon>Pseudonocardiaceae</taxon>
        <taxon>Saccharomonospora</taxon>
    </lineage>
</organism>
<evidence type="ECO:0000313" key="2">
    <source>
        <dbReference type="EMBL" id="NIJ12549.1"/>
    </source>
</evidence>
<dbReference type="EC" id="2.3.1.82" evidence="2"/>
<dbReference type="PANTHER" id="PTHR43792:SF1">
    <property type="entry name" value="N-ACETYLTRANSFERASE DOMAIN-CONTAINING PROTEIN"/>
    <property type="match status" value="1"/>
</dbReference>
<evidence type="ECO:0000259" key="1">
    <source>
        <dbReference type="PROSITE" id="PS51186"/>
    </source>
</evidence>
<dbReference type="Proteomes" id="UP000545493">
    <property type="component" value="Unassembled WGS sequence"/>
</dbReference>
<reference evidence="2 3" key="1">
    <citation type="submission" date="2020-03" db="EMBL/GenBank/DDBJ databases">
        <title>Sequencing the genomes of 1000 actinobacteria strains.</title>
        <authorList>
            <person name="Klenk H.-P."/>
        </authorList>
    </citation>
    <scope>NUCLEOTIDE SEQUENCE [LARGE SCALE GENOMIC DNA]</scope>
    <source>
        <strain evidence="2 3">DSM 45685</strain>
    </source>
</reference>
<dbReference type="InterPro" id="IPR016181">
    <property type="entry name" value="Acyl_CoA_acyltransferase"/>
</dbReference>
<dbReference type="Pfam" id="PF13302">
    <property type="entry name" value="Acetyltransf_3"/>
    <property type="match status" value="1"/>
</dbReference>
<dbReference type="InterPro" id="IPR051531">
    <property type="entry name" value="N-acetyltransferase"/>
</dbReference>
<dbReference type="EMBL" id="JAAOYM010000001">
    <property type="protein sequence ID" value="NIJ12549.1"/>
    <property type="molecule type" value="Genomic_DNA"/>
</dbReference>
<protein>
    <submittedName>
        <fullName evidence="2">Aminoglycoside 6'-N-acetyltransferase</fullName>
        <ecNumber evidence="2">2.3.1.82</ecNumber>
    </submittedName>
</protein>
<dbReference type="PROSITE" id="PS51186">
    <property type="entry name" value="GNAT"/>
    <property type="match status" value="1"/>
</dbReference>
<keyword evidence="2" id="KW-0012">Acyltransferase</keyword>
<sequence>MRPPTYPAPQLRPQRSLPTLRTERLTLRPISAMDLDPVHAYLSREDVCRYLLHEPLSLEEVAAKLAAAEQRSAMAGNGDFARLAAVRDEDGVVVGDVILNIVSVEAATVELGWVFSPDVAGRGYATESARALLDYAFETLGAHRAIAQLHPDNTASARLCDRLGMRHEALHHANLWIKNGWEDTSGYAILRDEWDNLAGGPSR</sequence>
<evidence type="ECO:0000313" key="3">
    <source>
        <dbReference type="Proteomes" id="UP000545493"/>
    </source>
</evidence>
<keyword evidence="3" id="KW-1185">Reference proteome</keyword>
<dbReference type="SUPFAM" id="SSF55729">
    <property type="entry name" value="Acyl-CoA N-acyltransferases (Nat)"/>
    <property type="match status" value="1"/>
</dbReference>
<name>A0A7X5ZR61_9PSEU</name>
<proteinExistence type="predicted"/>
<dbReference type="GO" id="GO:0047663">
    <property type="term" value="F:aminoglycoside 6'-N-acetyltransferase activity"/>
    <property type="evidence" value="ECO:0007669"/>
    <property type="project" value="UniProtKB-EC"/>
</dbReference>
<comment type="caution">
    <text evidence="2">The sequence shown here is derived from an EMBL/GenBank/DDBJ whole genome shotgun (WGS) entry which is preliminary data.</text>
</comment>
<gene>
    <name evidence="2" type="ORF">FHU38_002893</name>
</gene>
<dbReference type="RefSeq" id="WP_167171465.1">
    <property type="nucleotide sequence ID" value="NZ_JAAOYM010000001.1"/>
</dbReference>
<dbReference type="Gene3D" id="3.40.630.30">
    <property type="match status" value="1"/>
</dbReference>
<dbReference type="AlphaFoldDB" id="A0A7X5ZR61"/>
<dbReference type="PANTHER" id="PTHR43792">
    <property type="entry name" value="GNAT FAMILY, PUTATIVE (AFU_ORTHOLOGUE AFUA_3G00765)-RELATED-RELATED"/>
    <property type="match status" value="1"/>
</dbReference>
<dbReference type="InterPro" id="IPR000182">
    <property type="entry name" value="GNAT_dom"/>
</dbReference>